<keyword evidence="5 6" id="KW-0472">Membrane</keyword>
<dbReference type="PATRIC" id="fig|480.237.peg.2015"/>
<comment type="caution">
    <text evidence="7">The sequence shown here is derived from an EMBL/GenBank/DDBJ whole genome shotgun (WGS) entry which is preliminary data.</text>
</comment>
<organism evidence="7 8">
    <name type="scientific">Moraxella catarrhalis</name>
    <name type="common">Branhamella catarrhalis</name>
    <dbReference type="NCBI Taxonomy" id="480"/>
    <lineage>
        <taxon>Bacteria</taxon>
        <taxon>Pseudomonadati</taxon>
        <taxon>Pseudomonadota</taxon>
        <taxon>Gammaproteobacteria</taxon>
        <taxon>Moraxellales</taxon>
        <taxon>Moraxellaceae</taxon>
        <taxon>Moraxella</taxon>
    </lineage>
</organism>
<comment type="subcellular location">
    <subcellularLocation>
        <location evidence="1">Membrane</location>
        <topology evidence="1">Multi-pass membrane protein</topology>
    </subcellularLocation>
</comment>
<dbReference type="PANTHER" id="PTHR30028">
    <property type="entry name" value="UPF0014 INNER MEMBRANE PROTEIN YBBM-RELATED"/>
    <property type="match status" value="1"/>
</dbReference>
<comment type="similarity">
    <text evidence="2">Belongs to the UPF0014 family.</text>
</comment>
<proteinExistence type="inferred from homology"/>
<dbReference type="OrthoDB" id="9791807at2"/>
<feature type="transmembrane region" description="Helical" evidence="6">
    <location>
        <begin position="190"/>
        <end position="208"/>
    </location>
</feature>
<evidence type="ECO:0000256" key="3">
    <source>
        <dbReference type="ARBA" id="ARBA00022692"/>
    </source>
</evidence>
<name>A0A198UDT8_MORCA</name>
<feature type="transmembrane region" description="Helical" evidence="6">
    <location>
        <begin position="6"/>
        <end position="25"/>
    </location>
</feature>
<dbReference type="GO" id="GO:0005886">
    <property type="term" value="C:plasma membrane"/>
    <property type="evidence" value="ECO:0007669"/>
    <property type="project" value="TreeGrafter"/>
</dbReference>
<feature type="transmembrane region" description="Helical" evidence="6">
    <location>
        <begin position="123"/>
        <end position="141"/>
    </location>
</feature>
<protein>
    <submittedName>
        <fullName evidence="7">YbbM seven transmembrane helix protein</fullName>
    </submittedName>
</protein>
<evidence type="ECO:0000256" key="1">
    <source>
        <dbReference type="ARBA" id="ARBA00004141"/>
    </source>
</evidence>
<evidence type="ECO:0000256" key="2">
    <source>
        <dbReference type="ARBA" id="ARBA00005268"/>
    </source>
</evidence>
<feature type="transmembrane region" description="Helical" evidence="6">
    <location>
        <begin position="220"/>
        <end position="242"/>
    </location>
</feature>
<dbReference type="RefSeq" id="WP_064611896.1">
    <property type="nucleotide sequence ID" value="NZ_LXHB01000136.1"/>
</dbReference>
<feature type="transmembrane region" description="Helical" evidence="6">
    <location>
        <begin position="32"/>
        <end position="54"/>
    </location>
</feature>
<evidence type="ECO:0000313" key="8">
    <source>
        <dbReference type="Proteomes" id="UP000078228"/>
    </source>
</evidence>
<evidence type="ECO:0000256" key="4">
    <source>
        <dbReference type="ARBA" id="ARBA00022989"/>
    </source>
</evidence>
<keyword evidence="8" id="KW-1185">Reference proteome</keyword>
<feature type="transmembrane region" description="Helical" evidence="6">
    <location>
        <begin position="89"/>
        <end position="111"/>
    </location>
</feature>
<feature type="transmembrane region" description="Helical" evidence="6">
    <location>
        <begin position="60"/>
        <end position="77"/>
    </location>
</feature>
<dbReference type="EMBL" id="LXHC01000028">
    <property type="protein sequence ID" value="OAU94581.1"/>
    <property type="molecule type" value="Genomic_DNA"/>
</dbReference>
<dbReference type="PANTHER" id="PTHR30028:SF0">
    <property type="entry name" value="PROTEIN ALUMINUM SENSITIVE 3"/>
    <property type="match status" value="1"/>
</dbReference>
<dbReference type="InterPro" id="IPR005226">
    <property type="entry name" value="UPF0014_fam"/>
</dbReference>
<dbReference type="Proteomes" id="UP000078228">
    <property type="component" value="Unassembled WGS sequence"/>
</dbReference>
<evidence type="ECO:0000313" key="7">
    <source>
        <dbReference type="EMBL" id="OAU94581.1"/>
    </source>
</evidence>
<accession>A0A198UDT8</accession>
<reference evidence="7 8" key="1">
    <citation type="journal article" date="2016" name="Genome Biol. Evol.">
        <title>Comparative Genomic Analyses of the Moraxella catarrhalis Serosensitive and Seroresistant Lineages Demonstrate Their Independent Evolution.</title>
        <authorList>
            <person name="Earl J.P."/>
            <person name="de Vries S.P."/>
            <person name="Ahmed A."/>
            <person name="Powell E."/>
            <person name="Schultz M.P."/>
            <person name="Hermans P.W."/>
            <person name="Hill D.J."/>
            <person name="Zhou Z."/>
            <person name="Constantinidou C.I."/>
            <person name="Hu F.Z."/>
            <person name="Bootsma H.J."/>
            <person name="Ehrlich G.D."/>
        </authorList>
    </citation>
    <scope>NUCLEOTIDE SEQUENCE [LARGE SCALE GENOMIC DNA]</scope>
    <source>
        <strain evidence="7 8">Z7542</strain>
    </source>
</reference>
<sequence length="256" mass="27698">MILSLTDVGISALLVLIAIGISLWLKLGLAKTLTIAAVRTVVQLSLIGLILAWIFAKESWYEVLGILSIMTLIAAISAKNRVKRPYQGLLIDTLLSLGVAAFGVTLIAMLVILQVTPWYSPQYIIPILGLILGNSLTAISLTTGRLIDHLHDHQDQIRTLLALSATPYEACHRAIISAVSGGMMPTINSMMVVGLVSLPGMMTGQILAGADPTQAVRYQIMTMFLICASSAISCTLSALFVIRRFFDRELRLILPK</sequence>
<evidence type="ECO:0000256" key="6">
    <source>
        <dbReference type="SAM" id="Phobius"/>
    </source>
</evidence>
<dbReference type="Pfam" id="PF03649">
    <property type="entry name" value="UPF0014"/>
    <property type="match status" value="1"/>
</dbReference>
<keyword evidence="3 6" id="KW-0812">Transmembrane</keyword>
<gene>
    <name evidence="7" type="ORF">AO384_1938</name>
</gene>
<dbReference type="AlphaFoldDB" id="A0A198UDT8"/>
<evidence type="ECO:0000256" key="5">
    <source>
        <dbReference type="ARBA" id="ARBA00023136"/>
    </source>
</evidence>
<keyword evidence="4 6" id="KW-1133">Transmembrane helix</keyword>